<dbReference type="InterPro" id="IPR035897">
    <property type="entry name" value="Toll_tir_struct_dom_sf"/>
</dbReference>
<reference evidence="3 4" key="1">
    <citation type="journal article" date="2013" name="Nat. Genet.">
        <title>The high-quality draft genome of peach (Prunus persica) identifies unique patterns of genetic diversity, domestication and genome evolution.</title>
        <authorList>
            <consortium name="International Peach Genome Initiative"/>
            <person name="Verde I."/>
            <person name="Abbott A.G."/>
            <person name="Scalabrin S."/>
            <person name="Jung S."/>
            <person name="Shu S."/>
            <person name="Marroni F."/>
            <person name="Zhebentyayeva T."/>
            <person name="Dettori M.T."/>
            <person name="Grimwood J."/>
            <person name="Cattonaro F."/>
            <person name="Zuccolo A."/>
            <person name="Rossini L."/>
            <person name="Jenkins J."/>
            <person name="Vendramin E."/>
            <person name="Meisel L.A."/>
            <person name="Decroocq V."/>
            <person name="Sosinski B."/>
            <person name="Prochnik S."/>
            <person name="Mitros T."/>
            <person name="Policriti A."/>
            <person name="Cipriani G."/>
            <person name="Dondini L."/>
            <person name="Ficklin S."/>
            <person name="Goodstein D.M."/>
            <person name="Xuan P."/>
            <person name="Del Fabbro C."/>
            <person name="Aramini V."/>
            <person name="Copetti D."/>
            <person name="Gonzalez S."/>
            <person name="Horner D.S."/>
            <person name="Falchi R."/>
            <person name="Lucas S."/>
            <person name="Mica E."/>
            <person name="Maldonado J."/>
            <person name="Lazzari B."/>
            <person name="Bielenberg D."/>
            <person name="Pirona R."/>
            <person name="Miculan M."/>
            <person name="Barakat A."/>
            <person name="Testolin R."/>
            <person name="Stella A."/>
            <person name="Tartarini S."/>
            <person name="Tonutti P."/>
            <person name="Arus P."/>
            <person name="Orellana A."/>
            <person name="Wells C."/>
            <person name="Main D."/>
            <person name="Vizzotto G."/>
            <person name="Silva H."/>
            <person name="Salamini F."/>
            <person name="Schmutz J."/>
            <person name="Morgante M."/>
            <person name="Rokhsar D.S."/>
        </authorList>
    </citation>
    <scope>NUCLEOTIDE SEQUENCE [LARGE SCALE GENOMIC DNA]</scope>
    <source>
        <strain evidence="4">cv. Nemared</strain>
    </source>
</reference>
<dbReference type="Gramene" id="ONH89908">
    <property type="protein sequence ID" value="ONH89908"/>
    <property type="gene ID" value="PRUPE_8G023300"/>
</dbReference>
<dbReference type="FunFam" id="3.40.50.10140:FF:000007">
    <property type="entry name" value="Disease resistance protein (TIR-NBS-LRR class)"/>
    <property type="match status" value="1"/>
</dbReference>
<keyword evidence="4" id="KW-1185">Reference proteome</keyword>
<dbReference type="EMBL" id="CM007658">
    <property type="protein sequence ID" value="ONH89908.1"/>
    <property type="molecule type" value="Genomic_DNA"/>
</dbReference>
<evidence type="ECO:0000313" key="4">
    <source>
        <dbReference type="Proteomes" id="UP000006882"/>
    </source>
</evidence>
<dbReference type="STRING" id="3760.A0A251MRP9"/>
<accession>A0A251MRP9</accession>
<gene>
    <name evidence="3" type="ORF">PRUPE_8G023300</name>
</gene>
<dbReference type="Proteomes" id="UP000006882">
    <property type="component" value="Chromosome G8"/>
</dbReference>
<evidence type="ECO:0000256" key="1">
    <source>
        <dbReference type="ARBA" id="ARBA00023027"/>
    </source>
</evidence>
<dbReference type="GO" id="GO:0005634">
    <property type="term" value="C:nucleus"/>
    <property type="evidence" value="ECO:0000318"/>
    <property type="project" value="GO_Central"/>
</dbReference>
<dbReference type="Pfam" id="PF01582">
    <property type="entry name" value="TIR"/>
    <property type="match status" value="1"/>
</dbReference>
<dbReference type="PROSITE" id="PS50104">
    <property type="entry name" value="TIR"/>
    <property type="match status" value="1"/>
</dbReference>
<dbReference type="PANTHER" id="PTHR32009:SF139">
    <property type="entry name" value="TOLL-INTERLEUKIN-RESISTANCE (TIR) DOMAIN FAMILY PROTEIN"/>
    <property type="match status" value="1"/>
</dbReference>
<dbReference type="GO" id="GO:0007165">
    <property type="term" value="P:signal transduction"/>
    <property type="evidence" value="ECO:0000318"/>
    <property type="project" value="GO_Central"/>
</dbReference>
<dbReference type="SUPFAM" id="SSF52200">
    <property type="entry name" value="Toll/Interleukin receptor TIR domain"/>
    <property type="match status" value="1"/>
</dbReference>
<evidence type="ECO:0000259" key="2">
    <source>
        <dbReference type="PROSITE" id="PS50104"/>
    </source>
</evidence>
<dbReference type="InterPro" id="IPR000157">
    <property type="entry name" value="TIR_dom"/>
</dbReference>
<dbReference type="Gene3D" id="3.40.50.10140">
    <property type="entry name" value="Toll/interleukin-1 receptor homology (TIR) domain"/>
    <property type="match status" value="1"/>
</dbReference>
<name>A0A251MRP9_PRUPE</name>
<dbReference type="SMART" id="SM00255">
    <property type="entry name" value="TIR"/>
    <property type="match status" value="1"/>
</dbReference>
<sequence length="218" mass="24925">MALSSTQRASEQSTPCWKHYMFLSFGGEDTRKGFISHLYHELDYWQAIKTFKDNRDLEIGTSISPELLHAIEESQLAIIVLSPNYASSTWCLDELTKVVECMEARDTILPIFYGVDPSQVRNQTGSFAEAFTKHKEKLITKKNVEQWKADLTKVANLCGWDSRNFKCERELIEDIVKCVWRKVHPSLTLSNYPHKLVGMNSGLVKSSIALVAFTKFQI</sequence>
<proteinExistence type="predicted"/>
<feature type="domain" description="TIR" evidence="2">
    <location>
        <begin position="17"/>
        <end position="183"/>
    </location>
</feature>
<evidence type="ECO:0000313" key="3">
    <source>
        <dbReference type="EMBL" id="ONH89908.1"/>
    </source>
</evidence>
<organism evidence="3 4">
    <name type="scientific">Prunus persica</name>
    <name type="common">Peach</name>
    <name type="synonym">Amygdalus persica</name>
    <dbReference type="NCBI Taxonomy" id="3760"/>
    <lineage>
        <taxon>Eukaryota</taxon>
        <taxon>Viridiplantae</taxon>
        <taxon>Streptophyta</taxon>
        <taxon>Embryophyta</taxon>
        <taxon>Tracheophyta</taxon>
        <taxon>Spermatophyta</taxon>
        <taxon>Magnoliopsida</taxon>
        <taxon>eudicotyledons</taxon>
        <taxon>Gunneridae</taxon>
        <taxon>Pentapetalae</taxon>
        <taxon>rosids</taxon>
        <taxon>fabids</taxon>
        <taxon>Rosales</taxon>
        <taxon>Rosaceae</taxon>
        <taxon>Amygdaloideae</taxon>
        <taxon>Amygdaleae</taxon>
        <taxon>Prunus</taxon>
    </lineage>
</organism>
<keyword evidence="1" id="KW-0520">NAD</keyword>
<protein>
    <recommendedName>
        <fullName evidence="2">TIR domain-containing protein</fullName>
    </recommendedName>
</protein>
<dbReference type="PANTHER" id="PTHR32009">
    <property type="entry name" value="TMV RESISTANCE PROTEIN N-LIKE"/>
    <property type="match status" value="1"/>
</dbReference>
<dbReference type="AlphaFoldDB" id="A0A251MRP9"/>